<dbReference type="EMBL" id="LJYG01000085">
    <property type="protein sequence ID" value="KRQ10147.1"/>
    <property type="molecule type" value="Genomic_DNA"/>
</dbReference>
<dbReference type="AlphaFoldDB" id="A0A0R3DJX6"/>
<evidence type="ECO:0008006" key="9">
    <source>
        <dbReference type="Google" id="ProtNLM"/>
    </source>
</evidence>
<feature type="transmembrane region" description="Helical" evidence="6">
    <location>
        <begin position="286"/>
        <end position="308"/>
    </location>
</feature>
<keyword evidence="2" id="KW-1003">Cell membrane</keyword>
<sequence>MTQQLVLVPAFLHFWSSDTLAAWFAIYAAGSFMVVADSGLQSRAVNRFLAFRSCADCDGRTSSFYSGTMQVYLRLVLFLSVAVVAIVLLLRPSAMLGFKATASFDSAMLVMMVGMLLTLPANLTSVLYRARGKFGRIAWLLSGALLLTQIAQILAVALFGSLLAVAIAYISMQLLFTFFLIAIDAPRLFPFLKRGPCAWSWRWGIGQLGRAIPFGVANGAELAMTNLPVLLVSAFVADRVAVAQWGLTRVMASLVRGFCSQMVLPMAAELGHDYAVGEHERLRRHYAYGSVLVTALASAVVAGLLSFWADFFALWTHGSIPLDMPLAVTLLLGAAAVAPALLALGFASHSNRADLLVRTKGLQLIVFLGLSFLLIRGLGPLGAAIAIVASDFGIQFGLLAILLMRQTLRNPLRHVAFLALIAVTIVAPGWALGTMVAGIAPGSGVTHFLSECVIWLMIVGAIASPLLKSGLRASLIALIPS</sequence>
<keyword evidence="3 6" id="KW-0812">Transmembrane</keyword>
<dbReference type="STRING" id="989370.AOQ71_19430"/>
<evidence type="ECO:0000313" key="8">
    <source>
        <dbReference type="Proteomes" id="UP000051936"/>
    </source>
</evidence>
<evidence type="ECO:0000256" key="2">
    <source>
        <dbReference type="ARBA" id="ARBA00022475"/>
    </source>
</evidence>
<keyword evidence="5 6" id="KW-0472">Membrane</keyword>
<feature type="transmembrane region" description="Helical" evidence="6">
    <location>
        <begin position="71"/>
        <end position="90"/>
    </location>
</feature>
<organism evidence="7 8">
    <name type="scientific">Bradyrhizobium manausense</name>
    <dbReference type="NCBI Taxonomy" id="989370"/>
    <lineage>
        <taxon>Bacteria</taxon>
        <taxon>Pseudomonadati</taxon>
        <taxon>Pseudomonadota</taxon>
        <taxon>Alphaproteobacteria</taxon>
        <taxon>Hyphomicrobiales</taxon>
        <taxon>Nitrobacteraceae</taxon>
        <taxon>Bradyrhizobium</taxon>
    </lineage>
</organism>
<feature type="transmembrane region" description="Helical" evidence="6">
    <location>
        <begin position="355"/>
        <end position="375"/>
    </location>
</feature>
<dbReference type="InterPro" id="IPR050833">
    <property type="entry name" value="Poly_Biosynth_Transport"/>
</dbReference>
<evidence type="ECO:0000256" key="3">
    <source>
        <dbReference type="ARBA" id="ARBA00022692"/>
    </source>
</evidence>
<feature type="transmembrane region" description="Helical" evidence="6">
    <location>
        <begin position="415"/>
        <end position="439"/>
    </location>
</feature>
<reference evidence="7 8" key="1">
    <citation type="submission" date="2015-09" db="EMBL/GenBank/DDBJ databases">
        <title>Draft Genome Sequence of Bradyrhizobium manausense Strain BR 3351T, a Novel Symbiotic Nitrogen-Fixing Alphaproteobacterium Isolated from Brazilian Amazon Rain Forest.</title>
        <authorList>
            <person name="De Araujo J.L."/>
            <person name="Zilli J.E."/>
        </authorList>
    </citation>
    <scope>NUCLEOTIDE SEQUENCE [LARGE SCALE GENOMIC DNA]</scope>
    <source>
        <strain evidence="7 8">BR3351</strain>
    </source>
</reference>
<name>A0A0R3DJX6_9BRAD</name>
<feature type="transmembrane region" description="Helical" evidence="6">
    <location>
        <begin position="137"/>
        <end position="160"/>
    </location>
</feature>
<evidence type="ECO:0000313" key="7">
    <source>
        <dbReference type="EMBL" id="KRQ10147.1"/>
    </source>
</evidence>
<evidence type="ECO:0000256" key="1">
    <source>
        <dbReference type="ARBA" id="ARBA00004651"/>
    </source>
</evidence>
<comment type="subcellular location">
    <subcellularLocation>
        <location evidence="1">Cell membrane</location>
        <topology evidence="1">Multi-pass membrane protein</topology>
    </subcellularLocation>
</comment>
<accession>A0A0R3DJX6</accession>
<dbReference type="Proteomes" id="UP000051936">
    <property type="component" value="Unassembled WGS sequence"/>
</dbReference>
<evidence type="ECO:0000256" key="5">
    <source>
        <dbReference type="ARBA" id="ARBA00023136"/>
    </source>
</evidence>
<protein>
    <recommendedName>
        <fullName evidence="9">Polysaccharide biosynthesis protein C-terminal domain-containing protein</fullName>
    </recommendedName>
</protein>
<dbReference type="GO" id="GO:0005886">
    <property type="term" value="C:plasma membrane"/>
    <property type="evidence" value="ECO:0007669"/>
    <property type="project" value="UniProtKB-SubCell"/>
</dbReference>
<feature type="transmembrane region" description="Helical" evidence="6">
    <location>
        <begin position="381"/>
        <end position="403"/>
    </location>
</feature>
<evidence type="ECO:0000256" key="6">
    <source>
        <dbReference type="SAM" id="Phobius"/>
    </source>
</evidence>
<gene>
    <name evidence="7" type="ORF">AOQ71_19430</name>
</gene>
<feature type="transmembrane region" description="Helical" evidence="6">
    <location>
        <begin position="110"/>
        <end position="130"/>
    </location>
</feature>
<feature type="transmembrane region" description="Helical" evidence="6">
    <location>
        <begin position="20"/>
        <end position="40"/>
    </location>
</feature>
<feature type="transmembrane region" description="Helical" evidence="6">
    <location>
        <begin position="166"/>
        <end position="185"/>
    </location>
</feature>
<keyword evidence="4 6" id="KW-1133">Transmembrane helix</keyword>
<dbReference type="PANTHER" id="PTHR30250:SF11">
    <property type="entry name" value="O-ANTIGEN TRANSPORTER-RELATED"/>
    <property type="match status" value="1"/>
</dbReference>
<dbReference type="PANTHER" id="PTHR30250">
    <property type="entry name" value="PST FAMILY PREDICTED COLANIC ACID TRANSPORTER"/>
    <property type="match status" value="1"/>
</dbReference>
<evidence type="ECO:0000256" key="4">
    <source>
        <dbReference type="ARBA" id="ARBA00022989"/>
    </source>
</evidence>
<proteinExistence type="predicted"/>
<feature type="transmembrane region" description="Helical" evidence="6">
    <location>
        <begin position="328"/>
        <end position="348"/>
    </location>
</feature>
<keyword evidence="8" id="KW-1185">Reference proteome</keyword>
<feature type="transmembrane region" description="Helical" evidence="6">
    <location>
        <begin position="445"/>
        <end position="467"/>
    </location>
</feature>
<comment type="caution">
    <text evidence="7">The sequence shown here is derived from an EMBL/GenBank/DDBJ whole genome shotgun (WGS) entry which is preliminary data.</text>
</comment>